<protein>
    <recommendedName>
        <fullName evidence="11">KASH domain-containing protein</fullName>
    </recommendedName>
</protein>
<keyword evidence="5" id="KW-1133">Transmembrane helix</keyword>
<dbReference type="InterPro" id="IPR012315">
    <property type="entry name" value="KASH"/>
</dbReference>
<feature type="coiled-coil region" evidence="9">
    <location>
        <begin position="1669"/>
        <end position="1696"/>
    </location>
</feature>
<dbReference type="Gene3D" id="1.20.58.60">
    <property type="match status" value="4"/>
</dbReference>
<evidence type="ECO:0000256" key="7">
    <source>
        <dbReference type="ARBA" id="ARBA00023242"/>
    </source>
</evidence>
<dbReference type="STRING" id="7168.A0A182NEB0"/>
<feature type="coiled-coil region" evidence="9">
    <location>
        <begin position="75"/>
        <end position="113"/>
    </location>
</feature>
<dbReference type="SMART" id="SM00150">
    <property type="entry name" value="SPEC"/>
    <property type="match status" value="4"/>
</dbReference>
<feature type="region of interest" description="Disordered" evidence="10">
    <location>
        <begin position="571"/>
        <end position="594"/>
    </location>
</feature>
<organism evidence="12 13">
    <name type="scientific">Anopheles dirus</name>
    <dbReference type="NCBI Taxonomy" id="7168"/>
    <lineage>
        <taxon>Eukaryota</taxon>
        <taxon>Metazoa</taxon>
        <taxon>Ecdysozoa</taxon>
        <taxon>Arthropoda</taxon>
        <taxon>Hexapoda</taxon>
        <taxon>Insecta</taxon>
        <taxon>Pterygota</taxon>
        <taxon>Neoptera</taxon>
        <taxon>Endopterygota</taxon>
        <taxon>Diptera</taxon>
        <taxon>Nematocera</taxon>
        <taxon>Culicoidea</taxon>
        <taxon>Culicidae</taxon>
        <taxon>Anophelinae</taxon>
        <taxon>Anopheles</taxon>
    </lineage>
</organism>
<dbReference type="GO" id="GO:0051015">
    <property type="term" value="F:actin filament binding"/>
    <property type="evidence" value="ECO:0007669"/>
    <property type="project" value="TreeGrafter"/>
</dbReference>
<keyword evidence="13" id="KW-1185">Reference proteome</keyword>
<feature type="topological domain" description="Cytoplasmic" evidence="8">
    <location>
        <begin position="1"/>
        <end position="3865"/>
    </location>
</feature>
<feature type="region of interest" description="Disordered" evidence="10">
    <location>
        <begin position="1367"/>
        <end position="1405"/>
    </location>
</feature>
<dbReference type="PANTHER" id="PTHR47535">
    <property type="entry name" value="MUSCLE-SPECIFIC PROTEIN 300 KDA, ISOFORM G"/>
    <property type="match status" value="1"/>
</dbReference>
<comment type="subcellular location">
    <subcellularLocation>
        <location evidence="1">Nucleus membrane</location>
    </subcellularLocation>
</comment>
<dbReference type="InterPro" id="IPR018159">
    <property type="entry name" value="Spectrin/alpha-actinin"/>
</dbReference>
<dbReference type="EnsemblMetazoa" id="ADIR005974-RA">
    <property type="protein sequence ID" value="ADIR005974-PA"/>
    <property type="gene ID" value="ADIR005974"/>
</dbReference>
<evidence type="ECO:0000313" key="12">
    <source>
        <dbReference type="EnsemblMetazoa" id="ADIR005974-PA"/>
    </source>
</evidence>
<feature type="coiled-coil region" evidence="9">
    <location>
        <begin position="2477"/>
        <end position="2537"/>
    </location>
</feature>
<evidence type="ECO:0000313" key="13">
    <source>
        <dbReference type="Proteomes" id="UP000075884"/>
    </source>
</evidence>
<feature type="coiled-coil region" evidence="9">
    <location>
        <begin position="2132"/>
        <end position="2159"/>
    </location>
</feature>
<feature type="compositionally biased region" description="Low complexity" evidence="10">
    <location>
        <begin position="3790"/>
        <end position="3807"/>
    </location>
</feature>
<evidence type="ECO:0000256" key="4">
    <source>
        <dbReference type="ARBA" id="ARBA00022737"/>
    </source>
</evidence>
<dbReference type="Pfam" id="PF10541">
    <property type="entry name" value="KASH"/>
    <property type="match status" value="1"/>
</dbReference>
<evidence type="ECO:0000256" key="2">
    <source>
        <dbReference type="ARBA" id="ARBA00008619"/>
    </source>
</evidence>
<feature type="region of interest" description="Disordered" evidence="10">
    <location>
        <begin position="3790"/>
        <end position="3824"/>
    </location>
</feature>
<feature type="topological domain" description="Perinuclear space" evidence="8">
    <location>
        <begin position="3887"/>
        <end position="3915"/>
    </location>
</feature>
<evidence type="ECO:0000256" key="3">
    <source>
        <dbReference type="ARBA" id="ARBA00022692"/>
    </source>
</evidence>
<dbReference type="GO" id="GO:0005640">
    <property type="term" value="C:nuclear outer membrane"/>
    <property type="evidence" value="ECO:0007669"/>
    <property type="project" value="TreeGrafter"/>
</dbReference>
<dbReference type="GO" id="GO:0007097">
    <property type="term" value="P:nuclear migration"/>
    <property type="evidence" value="ECO:0007669"/>
    <property type="project" value="TreeGrafter"/>
</dbReference>
<feature type="region of interest" description="Disordered" evidence="10">
    <location>
        <begin position="926"/>
        <end position="964"/>
    </location>
</feature>
<dbReference type="PANTHER" id="PTHR47535:SF1">
    <property type="entry name" value="NESPRIN-1"/>
    <property type="match status" value="1"/>
</dbReference>
<evidence type="ECO:0000256" key="6">
    <source>
        <dbReference type="ARBA" id="ARBA00023136"/>
    </source>
</evidence>
<feature type="compositionally biased region" description="Basic residues" evidence="10">
    <location>
        <begin position="1395"/>
        <end position="1405"/>
    </location>
</feature>
<sequence length="3915" mass="447170">MWLNAQTALAQSVESILDSLISAELEMNNLPYDNVNDLIKGLQILITNLAEYKQQNYTIARSLPDNADSHVHAAVEQIDERIDLLRQRAENGLEKIQQTLKQREQRKEEIRDYLRLLEEIERWLSSTSIHLMEVNECSTEEEMRRRKEGERAVLNDLRDKESFLKDVLKKTEPYLVYTDVSDQTVTLRENLMVLIRVLREKALILESNIQRLTVHLEPAPIQMQPQTVDIECQTSPVTSLEPVAVAVPIESVQPSVCVFTQESSAQTQAASEHIIDNLLIIQSVANGREIVQISNVPRSHGIAGHQTEESVVVEAKYTQPTEGRECDRSSELLVKNIPTQFETTFTEPDDSTTEIIVNRDGSKKITLRKVVQPAQSIESMTTGKASIITSVELAAQQAESAAIRGGNDVVVDVEGVDVVLEESNSATSNEPSDVAIVVNSPLLSSESPVQEAAHAVIADVLDELEKKMIATEQANEQQSEEPSQVFDSHAQTAPVELIASNVESQTSTSTILGDAAEAVTVATDDVASNSLSLNEPLTAGEELSVKPIESIEDIWPPSDYVVNESVPARSIPMPPVHTGSTETTPGAIEKQDSTEAQQLWPTSTERGSDYFQIEPNVFKSYNTAIDESNIVPILMENQIVEHVAEDREQEIEVPIVVDGVIRVASEPLLSETGELSTENISQETDRSHEDIVSPATVVTTDDIKTLDRSSHAKPLIMESLDIPIASDPLDLVADSNIVHSDPTTTVTRTIDTTEDTDCCTTLVETVLITKKTTTEEIIEVPMEVEQMDSAEGDEQDETVVVEKVTHLTTIVKRVVGEDVEKEYTEIPAIEEVLSEPIAEAILVKQGLNLPINDENNLEVQVASVGETQSSSLKVSMTVDPADTKTISVTLIEVKSPDRVLQSETKDLSEPEPVNYEAISELKAVEIDPGYEADKTTVEGEPEDNDKDKKKRKKKKKGRKENEKAINTDHLPVDYTFKSTDELTTEDRLSEAQEQEQRYDSYQSFTEDDQPHVTTINVMEEAIAPEIVEIPINIRDNIVVPTEVVEAVYIEDVQQQTTPIEYVSEQETKDLTDIEIEKITSERLMVPIDWEQRSMQTSPEPEIQRTSQQTSPLIVEQNEMPTEQETKEIQTTIVEAMEIETQTLESLYLVQQTAQTDETTELADIAREIDTVDTANQTVPVETKESQQQAENTEEIVGPILGQIVKEVIDPMSLLKLQSVQTSPVHFVDESVTVEVCEVIEKSDESAQTTFPDVQDANVETETVHVEDRGNSPSADPCFTTKDMPSIPQPVTTIDSAIQTSSMHAVETATVVAPTCEIQDEFLIQTSAKNIPTMESIDIQTMQIPTIESDTQTSPVAVTEITETVTISTQTRQEQASAKDIAEDDENQDNIESSKHSKKKKSKKSKDKSIPIVVEVSTQMVVPSVCAAGEHVSESARSESVTVTKSIIADGKPIDGQDDVDLNIQLNIDPLFGTIEERSMLSFQNKPTVTISCPIFKSLESLQNQNLQLSLSDCFSIIKSQQNYAEKRLIPWQNINEMFVNTKFPESATMDDGQYGQYQDISLCVPRAITANYEDAAEKDKLQSILQLLQQQENDPIAQQHLLFDVVENVMKSLEDLNTAMNVVHASWQDKTTALDRAQLHRVYKIRLIRIEEHIVKIITYVQRSKTGLNKEVDECLNHLLRRVKSLEKNVVDEEKKNDENASVMRRIGDTVRDVSNRLETIEGIFNELVANDALAIVTRLRDLEDVETHYRSILNVLKTITNEYNGQEAKTADDGTISNELDRIAQQLRRLENGIVLERNKLVQLGSLADEYEQTLLEFQEITATADIFIENEIVTNSLEELQEEMQRYRKFFVNLNHCKAILESLEINLDPLTRHKHAELHSTLYNRTKVILERAVERAGKLALAASRWTVLEKEMIAEKQWLQVAQQRVPNLSNVSSQDYERYITMYESLHQDIGNHLTKMRSQNETARRMQELISAPIVEKESNDALVVAMQLREEVSLYLSLLTKFKTHWNRYNVHADRLGDWLDLCQGKLATIAIHKILSETSVEDMRTFWEIKAQYEVLNNKVYNSACDTFDQAFQTIPVTDEQLQRQLHGQLLDNWYAVTNRIDVIQSDIAESMKTKVTPPGDKLAFIEQELQDIAQELDNSKTVLKNQEDLYAYIERIQTLRTRIQLIDTELIGQFALALDCDTERVSTIFKISRNLSHQIAEELEAAEIFYKRLDNIELGIKSQEQRLTDISRLLADCEGNVNGNRSTIEKALADCKGCQDALGPCWSEMMRLRQMLHTLPMNLKVSVSPLQTERDLSTLQNVQSDIERRSEDVMTLLRNRLALWNKFHKQLDMIQEHVQETEFMIELLQLQESADYNRLLKATERLDTLLMDIESRKCMIEELHTIAQPLVETSDESVSAEIQESVQQISVVWESTRENLRDLCNRYEKAVKLWQHYHDVCETVKDWLSHEFTDYDELGRLEELPQVEVYQQALLDHRQQVEKLRKLIGDINEQVGFNIGDTLLAEIEECSKKLEDIEKNVIEQRSKVHEREVTRTDKSYAVQSSRSLLDHIQESLQQTFKTQRNTDENLYSKVLDLRSYMLRLCGTKARLKDIQSSINERDQPDDNGNLQNLHSISQNLLQDTFQQYQELVQQLILQSEDDERFLDFWQEYLQFIMTFLSAHIPSDYGQLRVYREQCRLIKMLLISLRKVLLQRNKIDVRLVERFNELSQLHTDRIDQFTERITEIDNRLWHWEKFRTFGGNLYEALGNIEREKFTLQLEYINLQDLPKLITKVNGLLEQFPRLDGDVSAMNQELAQLTLYTKDESTLVGMRSEQGKITEKIVKLQDNVETWKNFLFGIDELHERFVKKSYEVKRSLQQLQECLDELETESGTMDHRLSGVNARLNLMKNHHVRLNTVRANLGEVGQLQEELKACISMFDVQRLHKHVWMLCQFFNKLEQRIVLLVKRTEEVSRNRKIFMEHYQSLAEWMQMFESKLNDSNKYDSCSDDQEFIRGMEESMRQELVLKECEKDWLTTMGKDLLMHCSTAEEKAEIMNPMEKLNSQWDYMCNLCNNRTLKISEIGVTMHTLETRIAEIKAWMATIEHELRMPFVMDSLAKSKLDELLDDYEKLQRSIEGNSGNVAEVLNLCEMLFIDVQSWNIHINRRSVQNDAKDLDWRWKNVCMESGRRKQDLLALWNMFLELQKIVESHQDWVQEQDENIHRLEQSLSTYNGDQMSEEFESVAIRMSEVVAQEPIQCIMRKLYMSLAHNDRLSSEGLRFITVPAHRMLIIWERLHLKLSTIRTNLERYRSEYGTFIMEYERIVLALTQIDVQVTQIEHIPSEETADDSASTETRIQHLQELHSELLHVVNLFQKEDTLGKNIIECHSTNNTMTEDIRQKMEEYHLLGQSVKKRLDALLSRATEAFEMGREKEIAVQVNTLRLERSESITAKDAYRYQLEMALSEAGANLLKLQDAIEAINANNFVSSTQNVSKASAACESSIELIKHLNILLTSECQATVEEAYSGRVEEETGRYQHYLSEWEKKQKQLEEASNADYLTCPLCTNRNWQQIDNDLWRLEQWLAMAESTQRNQLSTPPSDIDALEDTIQDHREFLLDLDSHKSIIKSLNIVGEHLATHTRDTARAAKLRERLQKNNSRWDAVCNGSSSWQSALNSALMENREFHRTIAELSGWLEQTENKIKCSEPIDLTSDQRSVEKKYRMFRELRADLMRCEPRVVSLQETTSQLTKYMDADKSEKFDEVYAKLTDLRLRFHSIRRLVELYIIKIGAALGYDSSTSLADVPSSSSTTSLSTIDRQQARRRQAQDQQEVGATVTNINPANIETIGMDDSEPDDDVINTTILTRSYRFLGRVIRASLPIQAMLLLLLGVVTLMPHGEEYSCSLANNFARSLEPMLRYPNGPPPI</sequence>
<dbReference type="InterPro" id="IPR002017">
    <property type="entry name" value="Spectrin_repeat"/>
</dbReference>
<keyword evidence="9" id="KW-0175">Coiled coil</keyword>
<feature type="compositionally biased region" description="Basic residues" evidence="10">
    <location>
        <begin position="948"/>
        <end position="958"/>
    </location>
</feature>
<keyword evidence="6 8" id="KW-0472">Membrane</keyword>
<keyword evidence="7" id="KW-0539">Nucleus</keyword>
<reference evidence="13" key="1">
    <citation type="submission" date="2013-03" db="EMBL/GenBank/DDBJ databases">
        <title>The Genome Sequence of Anopheles dirus WRAIR2.</title>
        <authorList>
            <consortium name="The Broad Institute Genomics Platform"/>
            <person name="Neafsey D.E."/>
            <person name="Walton C."/>
            <person name="Walker B."/>
            <person name="Young S.K."/>
            <person name="Zeng Q."/>
            <person name="Gargeya S."/>
            <person name="Fitzgerald M."/>
            <person name="Haas B."/>
            <person name="Abouelleil A."/>
            <person name="Allen A.W."/>
            <person name="Alvarado L."/>
            <person name="Arachchi H.M."/>
            <person name="Berlin A.M."/>
            <person name="Chapman S.B."/>
            <person name="Gainer-Dewar J."/>
            <person name="Goldberg J."/>
            <person name="Griggs A."/>
            <person name="Gujja S."/>
            <person name="Hansen M."/>
            <person name="Howarth C."/>
            <person name="Imamovic A."/>
            <person name="Ireland A."/>
            <person name="Larimer J."/>
            <person name="McCowan C."/>
            <person name="Murphy C."/>
            <person name="Pearson M."/>
            <person name="Poon T.W."/>
            <person name="Priest M."/>
            <person name="Roberts A."/>
            <person name="Saif S."/>
            <person name="Shea T."/>
            <person name="Sisk P."/>
            <person name="Sykes S."/>
            <person name="Wortman J."/>
            <person name="Nusbaum C."/>
            <person name="Birren B."/>
        </authorList>
    </citation>
    <scope>NUCLEOTIDE SEQUENCE [LARGE SCALE GENOMIC DNA]</scope>
    <source>
        <strain evidence="13">WRAIR2</strain>
    </source>
</reference>
<feature type="domain" description="KASH" evidence="11">
    <location>
        <begin position="3857"/>
        <end position="3915"/>
    </location>
</feature>
<evidence type="ECO:0000256" key="10">
    <source>
        <dbReference type="SAM" id="MobiDB-lite"/>
    </source>
</evidence>
<comment type="similarity">
    <text evidence="2">Belongs to the nesprin family.</text>
</comment>
<evidence type="ECO:0000256" key="9">
    <source>
        <dbReference type="SAM" id="Coils"/>
    </source>
</evidence>
<name>A0A182NEB0_9DIPT</name>
<reference evidence="12" key="2">
    <citation type="submission" date="2020-05" db="UniProtKB">
        <authorList>
            <consortium name="EnsemblMetazoa"/>
        </authorList>
    </citation>
    <scope>IDENTIFICATION</scope>
    <source>
        <strain evidence="12">WRAIR2</strain>
    </source>
</reference>
<dbReference type="InterPro" id="IPR052403">
    <property type="entry name" value="LINC-complex_assoc"/>
</dbReference>
<proteinExistence type="inferred from homology"/>
<dbReference type="SUPFAM" id="SSF46966">
    <property type="entry name" value="Spectrin repeat"/>
    <property type="match status" value="5"/>
</dbReference>
<evidence type="ECO:0000259" key="11">
    <source>
        <dbReference type="PROSITE" id="PS51049"/>
    </source>
</evidence>
<dbReference type="Proteomes" id="UP000075884">
    <property type="component" value="Unassembled WGS sequence"/>
</dbReference>
<dbReference type="PROSITE" id="PS51049">
    <property type="entry name" value="KASH"/>
    <property type="match status" value="1"/>
</dbReference>
<evidence type="ECO:0000256" key="1">
    <source>
        <dbReference type="ARBA" id="ARBA00004126"/>
    </source>
</evidence>
<evidence type="ECO:0000256" key="5">
    <source>
        <dbReference type="ARBA" id="ARBA00022989"/>
    </source>
</evidence>
<keyword evidence="4" id="KW-0677">Repeat</keyword>
<dbReference type="GO" id="GO:0005737">
    <property type="term" value="C:cytoplasm"/>
    <property type="evidence" value="ECO:0007669"/>
    <property type="project" value="TreeGrafter"/>
</dbReference>
<keyword evidence="3 8" id="KW-0812">Transmembrane</keyword>
<dbReference type="CDD" id="cd00176">
    <property type="entry name" value="SPEC"/>
    <property type="match status" value="1"/>
</dbReference>
<feature type="region of interest" description="Disordered" evidence="10">
    <location>
        <begin position="1261"/>
        <end position="1284"/>
    </location>
</feature>
<dbReference type="Pfam" id="PF00435">
    <property type="entry name" value="Spectrin"/>
    <property type="match status" value="2"/>
</dbReference>
<dbReference type="SMART" id="SM01249">
    <property type="entry name" value="KASH"/>
    <property type="match status" value="1"/>
</dbReference>
<dbReference type="FunFam" id="1.20.58.60:FF:000171">
    <property type="entry name" value="Uncharacterized protein, isoform B"/>
    <property type="match status" value="1"/>
</dbReference>
<accession>A0A182NEB0</accession>
<evidence type="ECO:0000256" key="8">
    <source>
        <dbReference type="PROSITE-ProRule" id="PRU00385"/>
    </source>
</evidence>
<dbReference type="VEuPathDB" id="VectorBase:ADIR005974"/>
<dbReference type="GO" id="GO:0034993">
    <property type="term" value="C:meiotic nuclear membrane microtubule tethering complex"/>
    <property type="evidence" value="ECO:0007669"/>
    <property type="project" value="TreeGrafter"/>
</dbReference>